<dbReference type="Proteomes" id="UP000270216">
    <property type="component" value="Unassembled WGS sequence"/>
</dbReference>
<reference evidence="1 2" key="1">
    <citation type="submission" date="2018-12" db="EMBL/GenBank/DDBJ databases">
        <title>Whole genome sequence of a Pandoraea apista isolate from a patient with cystic fibrosis.</title>
        <authorList>
            <person name="Kenna D.T."/>
            <person name="Turton J.F."/>
        </authorList>
    </citation>
    <scope>NUCLEOTIDE SEQUENCE [LARGE SCALE GENOMIC DNA]</scope>
    <source>
        <strain evidence="1 2">Pa13324</strain>
    </source>
</reference>
<keyword evidence="2" id="KW-1185">Reference proteome</keyword>
<dbReference type="EMBL" id="RWHX01000042">
    <property type="protein sequence ID" value="RSK77087.1"/>
    <property type="molecule type" value="Genomic_DNA"/>
</dbReference>
<protein>
    <submittedName>
        <fullName evidence="1">Uncharacterized protein</fullName>
    </submittedName>
</protein>
<gene>
    <name evidence="1" type="ORF">EJE83_19440</name>
</gene>
<accession>A0ABX9ZKH1</accession>
<name>A0ABX9ZKH1_9BURK</name>
<sequence>MNGFAFNLGDSVALSMSKEAGVVAGRAEYENTPPQYYVRYVAADGRQVSDWFGAEQLVKQ</sequence>
<dbReference type="RefSeq" id="WP_107337845.1">
    <property type="nucleotide sequence ID" value="NZ_PYYA01000012.1"/>
</dbReference>
<evidence type="ECO:0000313" key="2">
    <source>
        <dbReference type="Proteomes" id="UP000270216"/>
    </source>
</evidence>
<comment type="caution">
    <text evidence="1">The sequence shown here is derived from an EMBL/GenBank/DDBJ whole genome shotgun (WGS) entry which is preliminary data.</text>
</comment>
<proteinExistence type="predicted"/>
<organism evidence="1 2">
    <name type="scientific">Pandoraea apista</name>
    <dbReference type="NCBI Taxonomy" id="93218"/>
    <lineage>
        <taxon>Bacteria</taxon>
        <taxon>Pseudomonadati</taxon>
        <taxon>Pseudomonadota</taxon>
        <taxon>Betaproteobacteria</taxon>
        <taxon>Burkholderiales</taxon>
        <taxon>Burkholderiaceae</taxon>
        <taxon>Pandoraea</taxon>
    </lineage>
</organism>
<evidence type="ECO:0000313" key="1">
    <source>
        <dbReference type="EMBL" id="RSK77087.1"/>
    </source>
</evidence>